<dbReference type="EMBL" id="PVXL01000031">
    <property type="protein sequence ID" value="PRR74382.1"/>
    <property type="molecule type" value="Genomic_DNA"/>
</dbReference>
<dbReference type="RefSeq" id="WP_054936034.1">
    <property type="nucleotide sequence ID" value="NZ_PVXL01000031.1"/>
</dbReference>
<protein>
    <submittedName>
        <fullName evidence="2">Chromosome partition protein Smc</fullName>
    </submittedName>
</protein>
<evidence type="ECO:0000313" key="2">
    <source>
        <dbReference type="EMBL" id="PRR74382.1"/>
    </source>
</evidence>
<keyword evidence="3" id="KW-1185">Reference proteome</keyword>
<organism evidence="2 3">
    <name type="scientific">Neomoorella stamsii</name>
    <dbReference type="NCBI Taxonomy" id="1266720"/>
    <lineage>
        <taxon>Bacteria</taxon>
        <taxon>Bacillati</taxon>
        <taxon>Bacillota</taxon>
        <taxon>Clostridia</taxon>
        <taxon>Neomoorellales</taxon>
        <taxon>Neomoorellaceae</taxon>
        <taxon>Neomoorella</taxon>
    </lineage>
</organism>
<proteinExistence type="predicted"/>
<dbReference type="AlphaFoldDB" id="A0A9X7J4Y6"/>
<dbReference type="Gene3D" id="1.20.5.170">
    <property type="match status" value="1"/>
</dbReference>
<name>A0A9X7J4Y6_9FIRM</name>
<keyword evidence="1" id="KW-0175">Coiled coil</keyword>
<gene>
    <name evidence="2" type="primary">smc_3</name>
    <name evidence="2" type="ORF">MOST_11440</name>
</gene>
<evidence type="ECO:0000256" key="1">
    <source>
        <dbReference type="SAM" id="Coils"/>
    </source>
</evidence>
<feature type="coiled-coil region" evidence="1">
    <location>
        <begin position="28"/>
        <end position="132"/>
    </location>
</feature>
<comment type="caution">
    <text evidence="2">The sequence shown here is derived from an EMBL/GenBank/DDBJ whole genome shotgun (WGS) entry which is preliminary data.</text>
</comment>
<dbReference type="Proteomes" id="UP000239430">
    <property type="component" value="Unassembled WGS sequence"/>
</dbReference>
<accession>A0A9X7J4Y6</accession>
<sequence>MEEQKVLLMLENIQAMVKANLEGQKAFEEVFERRLSTLEKSVDCLNEKMQWAANAVRDLRQEVGAIQGELVSLKADVAELKAEMAAVKADVAELKTEMAAVKADVAELKVEMASVKEEIANLRAENTSQHQKMERRLNVLAGEFGRQHIEIEMLKANAGW</sequence>
<reference evidence="2 3" key="1">
    <citation type="submission" date="2018-03" db="EMBL/GenBank/DDBJ databases">
        <title>Genome sequence of Moorella stamsii DSM 26217.</title>
        <authorList>
            <person name="Poehlein A."/>
            <person name="Daniel R."/>
        </authorList>
    </citation>
    <scope>NUCLEOTIDE SEQUENCE [LARGE SCALE GENOMIC DNA]</scope>
    <source>
        <strain evidence="3">DSM 26217</strain>
    </source>
</reference>
<evidence type="ECO:0000313" key="3">
    <source>
        <dbReference type="Proteomes" id="UP000239430"/>
    </source>
</evidence>